<keyword evidence="1" id="KW-1133">Transmembrane helix</keyword>
<evidence type="ECO:0000256" key="1">
    <source>
        <dbReference type="SAM" id="Phobius"/>
    </source>
</evidence>
<reference evidence="2" key="1">
    <citation type="submission" date="2022-06" db="EMBL/GenBank/DDBJ databases">
        <authorList>
            <consortium name="SYNGENTA / RWTH Aachen University"/>
        </authorList>
    </citation>
    <scope>NUCLEOTIDE SEQUENCE</scope>
</reference>
<sequence length="75" mass="9129">MLIITKKKKKNRFDQLVWVIGPWLAIWGQPIKKTPTFLGHYGSLFHALFYPFFSLSPFFFFFSFFFFFFFLKKKA</sequence>
<dbReference type="AlphaFoldDB" id="A0AAV0B022"/>
<proteinExistence type="predicted"/>
<organism evidence="2 3">
    <name type="scientific">Phakopsora pachyrhizi</name>
    <name type="common">Asian soybean rust disease fungus</name>
    <dbReference type="NCBI Taxonomy" id="170000"/>
    <lineage>
        <taxon>Eukaryota</taxon>
        <taxon>Fungi</taxon>
        <taxon>Dikarya</taxon>
        <taxon>Basidiomycota</taxon>
        <taxon>Pucciniomycotina</taxon>
        <taxon>Pucciniomycetes</taxon>
        <taxon>Pucciniales</taxon>
        <taxon>Phakopsoraceae</taxon>
        <taxon>Phakopsora</taxon>
    </lineage>
</organism>
<protein>
    <submittedName>
        <fullName evidence="2">Uncharacterized protein</fullName>
    </submittedName>
</protein>
<feature type="transmembrane region" description="Helical" evidence="1">
    <location>
        <begin position="48"/>
        <end position="71"/>
    </location>
</feature>
<feature type="transmembrane region" description="Helical" evidence="1">
    <location>
        <begin position="12"/>
        <end position="28"/>
    </location>
</feature>
<dbReference type="Proteomes" id="UP001153365">
    <property type="component" value="Unassembled WGS sequence"/>
</dbReference>
<dbReference type="EMBL" id="CALTRL010002615">
    <property type="protein sequence ID" value="CAH7676231.1"/>
    <property type="molecule type" value="Genomic_DNA"/>
</dbReference>
<keyword evidence="1" id="KW-0812">Transmembrane</keyword>
<feature type="non-terminal residue" evidence="2">
    <location>
        <position position="75"/>
    </location>
</feature>
<accession>A0AAV0B022</accession>
<evidence type="ECO:0000313" key="3">
    <source>
        <dbReference type="Proteomes" id="UP001153365"/>
    </source>
</evidence>
<keyword evidence="3" id="KW-1185">Reference proteome</keyword>
<keyword evidence="1" id="KW-0472">Membrane</keyword>
<gene>
    <name evidence="2" type="ORF">PPACK8108_LOCUS11343</name>
</gene>
<comment type="caution">
    <text evidence="2">The sequence shown here is derived from an EMBL/GenBank/DDBJ whole genome shotgun (WGS) entry which is preliminary data.</text>
</comment>
<name>A0AAV0B022_PHAPC</name>
<evidence type="ECO:0000313" key="2">
    <source>
        <dbReference type="EMBL" id="CAH7676231.1"/>
    </source>
</evidence>